<protein>
    <recommendedName>
        <fullName evidence="3">ubiquitinyl hydrolase 1</fullName>
        <ecNumber evidence="3">3.4.19.12</ecNumber>
    </recommendedName>
</protein>
<dbReference type="InterPro" id="IPR018200">
    <property type="entry name" value="USP_CS"/>
</dbReference>
<dbReference type="InterPro" id="IPR008974">
    <property type="entry name" value="TRAF-like"/>
</dbReference>
<evidence type="ECO:0000256" key="3">
    <source>
        <dbReference type="ARBA" id="ARBA00012759"/>
    </source>
</evidence>
<evidence type="ECO:0000256" key="5">
    <source>
        <dbReference type="ARBA" id="ARBA00022786"/>
    </source>
</evidence>
<dbReference type="GO" id="GO:0005829">
    <property type="term" value="C:cytosol"/>
    <property type="evidence" value="ECO:0007669"/>
    <property type="project" value="TreeGrafter"/>
</dbReference>
<dbReference type="PROSITE" id="PS50235">
    <property type="entry name" value="USP_3"/>
    <property type="match status" value="1"/>
</dbReference>
<keyword evidence="4" id="KW-0645">Protease</keyword>
<dbReference type="EC" id="3.4.19.12" evidence="3"/>
<reference evidence="11 12" key="1">
    <citation type="journal article" date="2018" name="BMC Genomics">
        <title>The genome of Naegleria lovaniensis, the basis for a comparative approach to unravel pathogenicity factors of the human pathogenic amoeba N. fowleri.</title>
        <authorList>
            <person name="Liechti N."/>
            <person name="Schurch N."/>
            <person name="Bruggmann R."/>
            <person name="Wittwer M."/>
        </authorList>
    </citation>
    <scope>NUCLEOTIDE SEQUENCE [LARGE SCALE GENOMIC DNA]</scope>
    <source>
        <strain evidence="11 12">ATCC 30569</strain>
    </source>
</reference>
<feature type="domain" description="USP" evidence="10">
    <location>
        <begin position="215"/>
        <end position="537"/>
    </location>
</feature>
<dbReference type="CDD" id="cd02659">
    <property type="entry name" value="peptidase_C19C"/>
    <property type="match status" value="1"/>
</dbReference>
<dbReference type="Gene3D" id="2.60.210.10">
    <property type="entry name" value="Apoptosis, Tumor Necrosis Factor Receptor Associated Protein 2, Chain A"/>
    <property type="match status" value="1"/>
</dbReference>
<dbReference type="GO" id="GO:0004843">
    <property type="term" value="F:cysteine-type deubiquitinase activity"/>
    <property type="evidence" value="ECO:0007669"/>
    <property type="project" value="UniProtKB-EC"/>
</dbReference>
<gene>
    <name evidence="11" type="ORF">C9374_007952</name>
</gene>
<comment type="caution">
    <text evidence="11">The sequence shown here is derived from an EMBL/GenBank/DDBJ whole genome shotgun (WGS) entry which is preliminary data.</text>
</comment>
<dbReference type="InterPro" id="IPR002083">
    <property type="entry name" value="MATH/TRAF_dom"/>
</dbReference>
<evidence type="ECO:0000256" key="4">
    <source>
        <dbReference type="ARBA" id="ARBA00022670"/>
    </source>
</evidence>
<dbReference type="Pfam" id="PF00443">
    <property type="entry name" value="UCH"/>
    <property type="match status" value="1"/>
</dbReference>
<dbReference type="GO" id="GO:0005634">
    <property type="term" value="C:nucleus"/>
    <property type="evidence" value="ECO:0007669"/>
    <property type="project" value="TreeGrafter"/>
</dbReference>
<dbReference type="PANTHER" id="PTHR24006">
    <property type="entry name" value="UBIQUITIN CARBOXYL-TERMINAL HYDROLASE"/>
    <property type="match status" value="1"/>
</dbReference>
<dbReference type="GO" id="GO:0016579">
    <property type="term" value="P:protein deubiquitination"/>
    <property type="evidence" value="ECO:0007669"/>
    <property type="project" value="InterPro"/>
</dbReference>
<evidence type="ECO:0000259" key="9">
    <source>
        <dbReference type="PROSITE" id="PS50144"/>
    </source>
</evidence>
<dbReference type="AlphaFoldDB" id="A0AA88GG71"/>
<dbReference type="PROSITE" id="PS50144">
    <property type="entry name" value="MATH"/>
    <property type="match status" value="1"/>
</dbReference>
<dbReference type="Gene3D" id="3.10.20.90">
    <property type="entry name" value="Phosphatidylinositol 3-kinase Catalytic Subunit, Chain A, domain 1"/>
    <property type="match status" value="2"/>
</dbReference>
<dbReference type="Pfam" id="PF12436">
    <property type="entry name" value="USP7_ICP0_bdg"/>
    <property type="match status" value="1"/>
</dbReference>
<comment type="catalytic activity">
    <reaction evidence="1">
        <text>Thiol-dependent hydrolysis of ester, thioester, amide, peptide and isopeptide bonds formed by the C-terminal Gly of ubiquitin (a 76-residue protein attached to proteins as an intracellular targeting signal).</text>
        <dbReference type="EC" id="3.4.19.12"/>
    </reaction>
</comment>
<evidence type="ECO:0000256" key="8">
    <source>
        <dbReference type="SAM" id="Coils"/>
    </source>
</evidence>
<dbReference type="SUPFAM" id="SSF49599">
    <property type="entry name" value="TRAF domain-like"/>
    <property type="match status" value="1"/>
</dbReference>
<keyword evidence="5" id="KW-0833">Ubl conjugation pathway</keyword>
<dbReference type="GO" id="GO:0031647">
    <property type="term" value="P:regulation of protein stability"/>
    <property type="evidence" value="ECO:0007669"/>
    <property type="project" value="TreeGrafter"/>
</dbReference>
<dbReference type="SUPFAM" id="SSF54001">
    <property type="entry name" value="Cysteine proteinases"/>
    <property type="match status" value="1"/>
</dbReference>
<dbReference type="PANTHER" id="PTHR24006:SF644">
    <property type="entry name" value="UBIQUITIN CARBOXYL-TERMINAL HYDROLASE 7"/>
    <property type="match status" value="1"/>
</dbReference>
<dbReference type="InterPro" id="IPR029346">
    <property type="entry name" value="USP_C"/>
</dbReference>
<evidence type="ECO:0000256" key="1">
    <source>
        <dbReference type="ARBA" id="ARBA00000707"/>
    </source>
</evidence>
<keyword evidence="12" id="KW-1185">Reference proteome</keyword>
<evidence type="ECO:0000313" key="12">
    <source>
        <dbReference type="Proteomes" id="UP000816034"/>
    </source>
</evidence>
<proteinExistence type="inferred from homology"/>
<evidence type="ECO:0000256" key="2">
    <source>
        <dbReference type="ARBA" id="ARBA00009085"/>
    </source>
</evidence>
<sequence length="1139" mass="133727">MVRDQDYGLSDSDDERMEDAYDEELNMAQFRVNKADEEKKLLQKQQELEEAALYYEPIDPTKEGVYHVKSFDANTEKWRWKVDFSTLPPKHYSPEITVGSHKFRLLVFPNGNGVNFVSVYLDTCQSTDVKLVRFQISILNQKDIRESFSQDAEKKFGPADNDWGFKEFLDLKRLNSDAGFKVDNIVHFEIVVHICTQPYLVDPISYDSRKETGFVGLQNQGATCYMNSLLQTLYLLTYFRKSVYKMPIDENEEPQDSIPLALMRIFYRLQFDKTAVDTKELTKSFGWDTIDSFLQHDVQELARVLIDNLEKKMEKTDQKEVMRQLFEGMCKNYVKCINVDYESSRKEPFYDLQLNVKGCRNVYESFDQYILEETLQGENQYQAEGFGLQDAKKGTIFLKFPPVLMLHLKRFEYDFQRDLMYKINDRYEFPPEIDLGKYLSEDSEQKKEDNTFVLFAVLVHSGDVSGGHYYNFAKPFVNQDRWFKFDDEKVYEVNENLAVHDNYGGEVKKSKFFWLSSNTNSIYKKFTNAYMLLYIRKSQIAQMISQVEAEDIPQHLEERFQKDRDEKEKKKREKLEAAKYCNVKLVRDENIKQAVEKHGTGLADIDEVEPMKFLKENTFGDIKKNLHEIYGIKMEALRFWRWTKRQNHTYRPGDLPMKISDDEVTLERRYPQIKQLGGCVELYVEVANEPFDVVKDEEDVEHTLWFPEPSNKYLLLFIKEYDPQEKKLIYHGAVYAEFNQQISSFIPTLKKLINASEEDELAIVEEIKPKMIENVNIDYTFKEAQLQNGDILTIQKIPPNFNVDQFEIPSAKAFYDYLSNRVSVEIRKLDDPSNTVMSVELLKNMEYPEVSQALGRALQVDGQHIRLSGHNPYSGHPLDQPFRTNANLTLKDMIQIAQTGSPTKILYYEVLNEPIHDVENKKELLVTWMNTKCQDVEKFKFLLYPEQKMGELRQMLETKLSERKEMENSVIVLLVISSSKITRLVNDEDLVKSAPSGKGEFLRAEEMSLTDYNIWFGQGSNREDKRLLQVQHICKETSGYRLFGNPMLLIARKEETLGDVKKRLQEKLQVKDIDYKRYKFMFIVNMKVKEPLEEVDDTPFIDLYDNEKQSTQGEVVFAMEHKDPTPKTRWYEKPIVIKN</sequence>
<dbReference type="GeneID" id="68100406"/>
<dbReference type="InterPro" id="IPR028889">
    <property type="entry name" value="USP"/>
</dbReference>
<keyword evidence="6" id="KW-0378">Hydrolase</keyword>
<dbReference type="PROSITE" id="PS00973">
    <property type="entry name" value="USP_2"/>
    <property type="match status" value="1"/>
</dbReference>
<keyword evidence="7" id="KW-0788">Thiol protease</keyword>
<dbReference type="Pfam" id="PF22486">
    <property type="entry name" value="MATH_2"/>
    <property type="match status" value="1"/>
</dbReference>
<evidence type="ECO:0000259" key="10">
    <source>
        <dbReference type="PROSITE" id="PS50235"/>
    </source>
</evidence>
<dbReference type="Gene3D" id="3.90.70.10">
    <property type="entry name" value="Cysteine proteinases"/>
    <property type="match status" value="1"/>
</dbReference>
<dbReference type="EMBL" id="PYSW02000031">
    <property type="protein sequence ID" value="KAG2378804.1"/>
    <property type="molecule type" value="Genomic_DNA"/>
</dbReference>
<dbReference type="InterPro" id="IPR050164">
    <property type="entry name" value="Peptidase_C19"/>
</dbReference>
<feature type="domain" description="MATH" evidence="9">
    <location>
        <begin position="75"/>
        <end position="192"/>
    </location>
</feature>
<evidence type="ECO:0000256" key="7">
    <source>
        <dbReference type="ARBA" id="ARBA00022807"/>
    </source>
</evidence>
<dbReference type="InterPro" id="IPR001394">
    <property type="entry name" value="Peptidase_C19_UCH"/>
</dbReference>
<dbReference type="Pfam" id="PF14533">
    <property type="entry name" value="USP7_C2"/>
    <property type="match status" value="1"/>
</dbReference>
<evidence type="ECO:0000256" key="6">
    <source>
        <dbReference type="ARBA" id="ARBA00022801"/>
    </source>
</evidence>
<dbReference type="GO" id="GO:0006508">
    <property type="term" value="P:proteolysis"/>
    <property type="evidence" value="ECO:0007669"/>
    <property type="project" value="UniProtKB-KW"/>
</dbReference>
<dbReference type="InterPro" id="IPR038765">
    <property type="entry name" value="Papain-like_cys_pep_sf"/>
</dbReference>
<name>A0AA88GG71_NAELO</name>
<dbReference type="Proteomes" id="UP000816034">
    <property type="component" value="Unassembled WGS sequence"/>
</dbReference>
<organism evidence="11 12">
    <name type="scientific">Naegleria lovaniensis</name>
    <name type="common">Amoeba</name>
    <dbReference type="NCBI Taxonomy" id="51637"/>
    <lineage>
        <taxon>Eukaryota</taxon>
        <taxon>Discoba</taxon>
        <taxon>Heterolobosea</taxon>
        <taxon>Tetramitia</taxon>
        <taxon>Eutetramitia</taxon>
        <taxon>Vahlkampfiidae</taxon>
        <taxon>Naegleria</taxon>
    </lineage>
</organism>
<dbReference type="PROSITE" id="PS00972">
    <property type="entry name" value="USP_1"/>
    <property type="match status" value="1"/>
</dbReference>
<dbReference type="FunFam" id="3.90.70.10:FF:000044">
    <property type="entry name" value="Ubiquitin carboxyl-terminal hydrolase 13"/>
    <property type="match status" value="1"/>
</dbReference>
<comment type="similarity">
    <text evidence="2">Belongs to the peptidase C19 family.</text>
</comment>
<evidence type="ECO:0000313" key="11">
    <source>
        <dbReference type="EMBL" id="KAG2378804.1"/>
    </source>
</evidence>
<keyword evidence="8" id="KW-0175">Coiled coil</keyword>
<feature type="coiled-coil region" evidence="8">
    <location>
        <begin position="25"/>
        <end position="52"/>
    </location>
</feature>
<dbReference type="InterPro" id="IPR024729">
    <property type="entry name" value="USP7_ICP0-binding_dom"/>
</dbReference>
<dbReference type="RefSeq" id="XP_044546066.1">
    <property type="nucleotide sequence ID" value="XM_044697974.1"/>
</dbReference>
<accession>A0AA88GG71</accession>